<dbReference type="EMBL" id="CADILD010000003">
    <property type="protein sequence ID" value="CAB3898299.1"/>
    <property type="molecule type" value="Genomic_DNA"/>
</dbReference>
<dbReference type="AlphaFoldDB" id="A0A6S7E760"/>
<dbReference type="PROSITE" id="PS51257">
    <property type="entry name" value="PROKAR_LIPOPROTEIN"/>
    <property type="match status" value="1"/>
</dbReference>
<dbReference type="Proteomes" id="UP000494105">
    <property type="component" value="Unassembled WGS sequence"/>
</dbReference>
<sequence>MHRMKKAMAIISLAVLASGCAPSSPYLPKEYDPTASARLRVYFGPATRITLNHTCLDSSRSYSFEANDPMVRGISNTVIGMPMPDTDEKYYSEYVVTAGIPIDIYSRGGGWSAPNSIGMSMYSPEFGQSITSVLEPGKDYETLYQAPNTVLRELVVVDGVVRTKPVAVKKSEICKKNQDAKTPLPTGGNS</sequence>
<feature type="chain" id="PRO_5028895244" description="Lipoprotein" evidence="1">
    <location>
        <begin position="24"/>
        <end position="190"/>
    </location>
</feature>
<reference evidence="2 3" key="1">
    <citation type="submission" date="2020-04" db="EMBL/GenBank/DDBJ databases">
        <authorList>
            <person name="De Canck E."/>
        </authorList>
    </citation>
    <scope>NUCLEOTIDE SEQUENCE [LARGE SCALE GENOMIC DNA]</scope>
    <source>
        <strain evidence="2 3">LMG 1861</strain>
    </source>
</reference>
<gene>
    <name evidence="2" type="ORF">LMG1861_04155</name>
</gene>
<evidence type="ECO:0000313" key="3">
    <source>
        <dbReference type="Proteomes" id="UP000494105"/>
    </source>
</evidence>
<name>A0A6S7E760_9BURK</name>
<protein>
    <recommendedName>
        <fullName evidence="4">Lipoprotein</fullName>
    </recommendedName>
</protein>
<proteinExistence type="predicted"/>
<organism evidence="2 3">
    <name type="scientific">Achromobacter piechaudii</name>
    <dbReference type="NCBI Taxonomy" id="72556"/>
    <lineage>
        <taxon>Bacteria</taxon>
        <taxon>Pseudomonadati</taxon>
        <taxon>Pseudomonadota</taxon>
        <taxon>Betaproteobacteria</taxon>
        <taxon>Burkholderiales</taxon>
        <taxon>Alcaligenaceae</taxon>
        <taxon>Achromobacter</taxon>
    </lineage>
</organism>
<feature type="signal peptide" evidence="1">
    <location>
        <begin position="1"/>
        <end position="23"/>
    </location>
</feature>
<evidence type="ECO:0000313" key="2">
    <source>
        <dbReference type="EMBL" id="CAB3898299.1"/>
    </source>
</evidence>
<accession>A0A6S7E760</accession>
<dbReference type="RefSeq" id="WP_175129486.1">
    <property type="nucleotide sequence ID" value="NZ_CADILD010000003.1"/>
</dbReference>
<evidence type="ECO:0008006" key="4">
    <source>
        <dbReference type="Google" id="ProtNLM"/>
    </source>
</evidence>
<evidence type="ECO:0000256" key="1">
    <source>
        <dbReference type="SAM" id="SignalP"/>
    </source>
</evidence>
<keyword evidence="1" id="KW-0732">Signal</keyword>